<dbReference type="InterPro" id="IPR011009">
    <property type="entry name" value="Kinase-like_dom_sf"/>
</dbReference>
<evidence type="ECO:0000256" key="11">
    <source>
        <dbReference type="SAM" id="MobiDB-lite"/>
    </source>
</evidence>
<dbReference type="InterPro" id="IPR017441">
    <property type="entry name" value="Protein_kinase_ATP_BS"/>
</dbReference>
<gene>
    <name evidence="15" type="ORF">DGYR_LOCUS1742</name>
</gene>
<evidence type="ECO:0000313" key="16">
    <source>
        <dbReference type="Proteomes" id="UP000549394"/>
    </source>
</evidence>
<dbReference type="PROSITE" id="PS00107">
    <property type="entry name" value="PROTEIN_KINASE_ATP"/>
    <property type="match status" value="1"/>
</dbReference>
<feature type="domain" description="Protein kinase" evidence="12">
    <location>
        <begin position="250"/>
        <end position="513"/>
    </location>
</feature>
<evidence type="ECO:0000259" key="13">
    <source>
        <dbReference type="PROSITE" id="PS50081"/>
    </source>
</evidence>
<feature type="domain" description="Phorbol-ester/DAG-type" evidence="13">
    <location>
        <begin position="77"/>
        <end position="122"/>
    </location>
</feature>
<dbReference type="SMART" id="SM00220">
    <property type="entry name" value="S_TKc"/>
    <property type="match status" value="1"/>
</dbReference>
<comment type="similarity">
    <text evidence="1">Belongs to the protein kinase superfamily. TKL Ser/Thr protein kinase family. RAF subfamily.</text>
</comment>
<comment type="caution">
    <text evidence="15">The sequence shown here is derived from an EMBL/GenBank/DDBJ whole genome shotgun (WGS) entry which is preliminary data.</text>
</comment>
<dbReference type="InterPro" id="IPR029071">
    <property type="entry name" value="Ubiquitin-like_domsf"/>
</dbReference>
<dbReference type="PROSITE" id="PS50011">
    <property type="entry name" value="PROTEIN_KINASE_DOM"/>
    <property type="match status" value="1"/>
</dbReference>
<keyword evidence="6 10" id="KW-0547">Nucleotide-binding</keyword>
<feature type="binding site" evidence="10">
    <location>
        <position position="276"/>
    </location>
    <ligand>
        <name>ATP</name>
        <dbReference type="ChEBI" id="CHEBI:30616"/>
    </ligand>
</feature>
<dbReference type="InterPro" id="IPR002219">
    <property type="entry name" value="PKC_DAG/PE"/>
</dbReference>
<dbReference type="SUPFAM" id="SSF57889">
    <property type="entry name" value="Cysteine-rich domain"/>
    <property type="match status" value="1"/>
</dbReference>
<keyword evidence="8" id="KW-0862">Zinc</keyword>
<evidence type="ECO:0000256" key="4">
    <source>
        <dbReference type="ARBA" id="ARBA00022679"/>
    </source>
</evidence>
<evidence type="ECO:0000256" key="7">
    <source>
        <dbReference type="ARBA" id="ARBA00022777"/>
    </source>
</evidence>
<keyword evidence="7" id="KW-0418">Kinase</keyword>
<feature type="compositionally biased region" description="Low complexity" evidence="11">
    <location>
        <begin position="200"/>
        <end position="221"/>
    </location>
</feature>
<evidence type="ECO:0000256" key="2">
    <source>
        <dbReference type="ARBA" id="ARBA00012513"/>
    </source>
</evidence>
<dbReference type="EMBL" id="CAJFCJ010000002">
    <property type="protein sequence ID" value="CAD5112633.1"/>
    <property type="molecule type" value="Genomic_DNA"/>
</dbReference>
<organism evidence="15 16">
    <name type="scientific">Dimorphilus gyrociliatus</name>
    <dbReference type="NCBI Taxonomy" id="2664684"/>
    <lineage>
        <taxon>Eukaryota</taxon>
        <taxon>Metazoa</taxon>
        <taxon>Spiralia</taxon>
        <taxon>Lophotrochozoa</taxon>
        <taxon>Annelida</taxon>
        <taxon>Polychaeta</taxon>
        <taxon>Polychaeta incertae sedis</taxon>
        <taxon>Dinophilidae</taxon>
        <taxon>Dimorphilus</taxon>
    </lineage>
</organism>
<accession>A0A7I8V8S6</accession>
<dbReference type="PANTHER" id="PTHR44329:SF262">
    <property type="entry name" value="RAF HOMOLOG SERINE_THREONINE-PROTEIN KINASE RAF"/>
    <property type="match status" value="1"/>
</dbReference>
<dbReference type="SUPFAM" id="SSF56112">
    <property type="entry name" value="Protein kinase-like (PK-like)"/>
    <property type="match status" value="1"/>
</dbReference>
<name>A0A7I8V8S6_9ANNE</name>
<feature type="domain" description="RBD" evidence="14">
    <location>
        <begin position="1"/>
        <end position="65"/>
    </location>
</feature>
<sequence>MPHGQSSTVIVKPGQSLADALTKPMQRRELKCHNCVAVNMINKVVIDWGTKLERLGGTHIKIDTRKNWAKESVLTSNHNYVRKTFFSWTYCDSCQKLLVHGIRCQTCLIKVHQKCAPKAPACQTTEEDRHVRAKLILSADDDQLDSMDRGRSKMPQPNQHRARSTSAPNVSINMIQLPGGAGRDIKDDYDSRSFYPSEGTSPRSSPTKHSTSTSPTSQTVRSRAKSGAERKNTRPRRDSNEDWEIPSNEIQIGRRIGSGSFGTVYLGQWHGQVAIKQLNVKEPTPAQLQAFKNEVAVLRRTRHTNILLFIGCASQPHLSIITQWCEGSSLYKHLHVNEHRFLVSEILEIAKQTSQGMDYLHAKSIIHRDLKSNNIFLHDDLTVKIGDFGLATVKTRWSGSQQFEQPTGSILWIAPEVIRMQDKMPYTFQSDVYAFGVVLYELQTGQLPYMHAASYSKDQILFMVGKGYLRPEMSAIRSDMPKHFVRLTSDCIKFNRDDRPIFQSILSKMDMILKSLPKIRRSKSEPCITKNRFGHSTDDLDEYSCASPKTPSHYSNLGHFGKDQPFKLHTLHSFNDDDYYFS</sequence>
<dbReference type="Pfam" id="PF02196">
    <property type="entry name" value="RBD"/>
    <property type="match status" value="1"/>
</dbReference>
<keyword evidence="4" id="KW-0808">Transferase</keyword>
<dbReference type="PROSITE" id="PS50898">
    <property type="entry name" value="RBD"/>
    <property type="match status" value="1"/>
</dbReference>
<dbReference type="GO" id="GO:0046872">
    <property type="term" value="F:metal ion binding"/>
    <property type="evidence" value="ECO:0007669"/>
    <property type="project" value="UniProtKB-KW"/>
</dbReference>
<evidence type="ECO:0000256" key="5">
    <source>
        <dbReference type="ARBA" id="ARBA00022723"/>
    </source>
</evidence>
<reference evidence="15 16" key="1">
    <citation type="submission" date="2020-08" db="EMBL/GenBank/DDBJ databases">
        <authorList>
            <person name="Hejnol A."/>
        </authorList>
    </citation>
    <scope>NUCLEOTIDE SEQUENCE [LARGE SCALE GENOMIC DNA]</scope>
</reference>
<dbReference type="EC" id="2.7.11.1" evidence="2"/>
<dbReference type="SUPFAM" id="SSF54236">
    <property type="entry name" value="Ubiquitin-like"/>
    <property type="match status" value="1"/>
</dbReference>
<dbReference type="CDD" id="cd14062">
    <property type="entry name" value="STKc_Raf"/>
    <property type="match status" value="1"/>
</dbReference>
<dbReference type="InterPro" id="IPR008271">
    <property type="entry name" value="Ser/Thr_kinase_AS"/>
</dbReference>
<dbReference type="InterPro" id="IPR051681">
    <property type="entry name" value="Ser/Thr_Kinases-Pseudokinases"/>
</dbReference>
<dbReference type="PROSITE" id="PS50081">
    <property type="entry name" value="ZF_DAG_PE_2"/>
    <property type="match status" value="1"/>
</dbReference>
<dbReference type="PANTHER" id="PTHR44329">
    <property type="entry name" value="SERINE/THREONINE-PROTEIN KINASE TNNI3K-RELATED"/>
    <property type="match status" value="1"/>
</dbReference>
<keyword evidence="16" id="KW-1185">Reference proteome</keyword>
<dbReference type="OrthoDB" id="774951at2759"/>
<evidence type="ECO:0000256" key="10">
    <source>
        <dbReference type="PROSITE-ProRule" id="PRU10141"/>
    </source>
</evidence>
<dbReference type="Proteomes" id="UP000549394">
    <property type="component" value="Unassembled WGS sequence"/>
</dbReference>
<dbReference type="PROSITE" id="PS00108">
    <property type="entry name" value="PROTEIN_KINASE_ST"/>
    <property type="match status" value="1"/>
</dbReference>
<evidence type="ECO:0000256" key="3">
    <source>
        <dbReference type="ARBA" id="ARBA00022527"/>
    </source>
</evidence>
<evidence type="ECO:0000259" key="14">
    <source>
        <dbReference type="PROSITE" id="PS50898"/>
    </source>
</evidence>
<dbReference type="Gene3D" id="3.10.20.90">
    <property type="entry name" value="Phosphatidylinositol 3-kinase Catalytic Subunit, Chain A, domain 1"/>
    <property type="match status" value="1"/>
</dbReference>
<dbReference type="AlphaFoldDB" id="A0A7I8V8S6"/>
<feature type="region of interest" description="Disordered" evidence="11">
    <location>
        <begin position="137"/>
        <end position="246"/>
    </location>
</feature>
<evidence type="ECO:0000259" key="12">
    <source>
        <dbReference type="PROSITE" id="PS50011"/>
    </source>
</evidence>
<evidence type="ECO:0000256" key="6">
    <source>
        <dbReference type="ARBA" id="ARBA00022741"/>
    </source>
</evidence>
<evidence type="ECO:0000313" key="15">
    <source>
        <dbReference type="EMBL" id="CAD5112633.1"/>
    </source>
</evidence>
<proteinExistence type="inferred from homology"/>
<evidence type="ECO:0000256" key="1">
    <source>
        <dbReference type="ARBA" id="ARBA00010507"/>
    </source>
</evidence>
<keyword evidence="9 10" id="KW-0067">ATP-binding</keyword>
<dbReference type="InterPro" id="IPR003116">
    <property type="entry name" value="RBD_dom"/>
</dbReference>
<dbReference type="InterPro" id="IPR000719">
    <property type="entry name" value="Prot_kinase_dom"/>
</dbReference>
<dbReference type="InterPro" id="IPR001245">
    <property type="entry name" value="Ser-Thr/Tyr_kinase_cat_dom"/>
</dbReference>
<feature type="compositionally biased region" description="Polar residues" evidence="11">
    <location>
        <begin position="155"/>
        <end position="174"/>
    </location>
</feature>
<dbReference type="SMART" id="SM00109">
    <property type="entry name" value="C1"/>
    <property type="match status" value="1"/>
</dbReference>
<dbReference type="FunFam" id="3.30.200.20:FF:000024">
    <property type="entry name" value="B-Raf proto-oncogene serine/threonine-protein kinase"/>
    <property type="match status" value="1"/>
</dbReference>
<evidence type="ECO:0000256" key="8">
    <source>
        <dbReference type="ARBA" id="ARBA00022833"/>
    </source>
</evidence>
<dbReference type="Gene3D" id="1.10.510.10">
    <property type="entry name" value="Transferase(Phosphotransferase) domain 1"/>
    <property type="match status" value="1"/>
</dbReference>
<dbReference type="Pfam" id="PF07714">
    <property type="entry name" value="PK_Tyr_Ser-Thr"/>
    <property type="match status" value="1"/>
</dbReference>
<keyword evidence="5" id="KW-0479">Metal-binding</keyword>
<dbReference type="GO" id="GO:0004709">
    <property type="term" value="F:MAP kinase kinase kinase activity"/>
    <property type="evidence" value="ECO:0007669"/>
    <property type="project" value="TreeGrafter"/>
</dbReference>
<dbReference type="Gene3D" id="3.30.200.20">
    <property type="entry name" value="Phosphorylase Kinase, domain 1"/>
    <property type="match status" value="1"/>
</dbReference>
<keyword evidence="3" id="KW-0723">Serine/threonine-protein kinase</keyword>
<evidence type="ECO:0000256" key="9">
    <source>
        <dbReference type="ARBA" id="ARBA00022840"/>
    </source>
</evidence>
<dbReference type="Gene3D" id="3.30.60.20">
    <property type="match status" value="1"/>
</dbReference>
<dbReference type="Pfam" id="PF00130">
    <property type="entry name" value="C1_1"/>
    <property type="match status" value="1"/>
</dbReference>
<protein>
    <recommendedName>
        <fullName evidence="2">non-specific serine/threonine protein kinase</fullName>
        <ecNumber evidence="2">2.7.11.1</ecNumber>
    </recommendedName>
</protein>
<dbReference type="CDD" id="cd20811">
    <property type="entry name" value="C1_Raf"/>
    <property type="match status" value="1"/>
</dbReference>
<dbReference type="PROSITE" id="PS00479">
    <property type="entry name" value="ZF_DAG_PE_1"/>
    <property type="match status" value="1"/>
</dbReference>
<dbReference type="GO" id="GO:0005524">
    <property type="term" value="F:ATP binding"/>
    <property type="evidence" value="ECO:0007669"/>
    <property type="project" value="UniProtKB-UniRule"/>
</dbReference>
<dbReference type="InterPro" id="IPR046349">
    <property type="entry name" value="C1-like_sf"/>
</dbReference>
<feature type="compositionally biased region" description="Basic and acidic residues" evidence="11">
    <location>
        <begin position="226"/>
        <end position="240"/>
    </location>
</feature>